<evidence type="ECO:0000259" key="2">
    <source>
        <dbReference type="Pfam" id="PF24859"/>
    </source>
</evidence>
<reference evidence="4 5" key="1">
    <citation type="submission" date="2017-06" db="EMBL/GenBank/DDBJ databases">
        <authorList>
            <person name="Kim H.J."/>
            <person name="Triplett B.A."/>
        </authorList>
    </citation>
    <scope>NUCLEOTIDE SEQUENCE [LARGE SCALE GENOMIC DNA]</scope>
    <source>
        <strain evidence="4 5">DSM 13116</strain>
    </source>
</reference>
<dbReference type="CDD" id="cd16341">
    <property type="entry name" value="FdhE"/>
    <property type="match status" value="1"/>
</dbReference>
<dbReference type="PANTHER" id="PTHR37689">
    <property type="entry name" value="PROTEIN FDHE"/>
    <property type="match status" value="1"/>
</dbReference>
<keyword evidence="5" id="KW-1185">Reference proteome</keyword>
<dbReference type="GO" id="GO:0051604">
    <property type="term" value="P:protein maturation"/>
    <property type="evidence" value="ECO:0007669"/>
    <property type="project" value="TreeGrafter"/>
</dbReference>
<dbReference type="PANTHER" id="PTHR37689:SF1">
    <property type="entry name" value="PROTEIN FDHE"/>
    <property type="match status" value="1"/>
</dbReference>
<accession>A0A238ZB23</accession>
<keyword evidence="1" id="KW-0963">Cytoplasm</keyword>
<evidence type="ECO:0000313" key="5">
    <source>
        <dbReference type="Proteomes" id="UP000198324"/>
    </source>
</evidence>
<name>A0A238ZB23_9BACT</name>
<dbReference type="GO" id="GO:0005829">
    <property type="term" value="C:cytosol"/>
    <property type="evidence" value="ECO:0007669"/>
    <property type="project" value="TreeGrafter"/>
</dbReference>
<dbReference type="RefSeq" id="WP_179216918.1">
    <property type="nucleotide sequence ID" value="NZ_FZOC01000002.1"/>
</dbReference>
<proteinExistence type="predicted"/>
<dbReference type="EMBL" id="FZOC01000002">
    <property type="protein sequence ID" value="SNR80259.1"/>
    <property type="molecule type" value="Genomic_DNA"/>
</dbReference>
<dbReference type="InterPro" id="IPR006452">
    <property type="entry name" value="Formate_DH_accessory"/>
</dbReference>
<protein>
    <submittedName>
        <fullName evidence="4">FdhE protein</fullName>
    </submittedName>
</protein>
<feature type="domain" description="FdhE central" evidence="2">
    <location>
        <begin position="174"/>
        <end position="209"/>
    </location>
</feature>
<dbReference type="SUPFAM" id="SSF144020">
    <property type="entry name" value="FdhE-like"/>
    <property type="match status" value="1"/>
</dbReference>
<dbReference type="Gene3D" id="3.90.1670.10">
    <property type="entry name" value="FdhE-like domain"/>
    <property type="match status" value="1"/>
</dbReference>
<organism evidence="4 5">
    <name type="scientific">Humidesulfovibrio mexicanus</name>
    <dbReference type="NCBI Taxonomy" id="147047"/>
    <lineage>
        <taxon>Bacteria</taxon>
        <taxon>Pseudomonadati</taxon>
        <taxon>Thermodesulfobacteriota</taxon>
        <taxon>Desulfovibrionia</taxon>
        <taxon>Desulfovibrionales</taxon>
        <taxon>Desulfovibrionaceae</taxon>
        <taxon>Humidesulfovibrio</taxon>
    </lineage>
</organism>
<dbReference type="AlphaFoldDB" id="A0A238ZB23"/>
<dbReference type="GO" id="GO:0008199">
    <property type="term" value="F:ferric iron binding"/>
    <property type="evidence" value="ECO:0007669"/>
    <property type="project" value="TreeGrafter"/>
</dbReference>
<feature type="domain" description="FdhE C-terminal" evidence="3">
    <location>
        <begin position="211"/>
        <end position="281"/>
    </location>
</feature>
<dbReference type="InterPro" id="IPR056797">
    <property type="entry name" value="FdhE_central"/>
</dbReference>
<evidence type="ECO:0000256" key="1">
    <source>
        <dbReference type="ARBA" id="ARBA00022490"/>
    </source>
</evidence>
<dbReference type="Pfam" id="PF24860">
    <property type="entry name" value="FdhE_C"/>
    <property type="match status" value="1"/>
</dbReference>
<sequence>MPADPQAVPPIDNDAVAAALSTIRAQQIIPAELITLVEGVILLSESARKQAKVTLPAREAMASDEELFAGRPLLPSRDFPCDMNQALELFPRLLALMADSGGEAALAARALQDAVDAGEISPSVALNARLHEAVPRPPRALDFVTTSALAPSLALAAEQLAKLVPENMPYEHGHCPLCGSQPLISFLRGAEGQRHAVCSLCAHEYRIRRIACAYCDEADQDKLKLFRVQDYPGVRVDVCDTCKAYIKTLDYREQDGNPIPSLDDLATVALDIMAQQQGYSRPVLYAWGF</sequence>
<dbReference type="Proteomes" id="UP000198324">
    <property type="component" value="Unassembled WGS sequence"/>
</dbReference>
<dbReference type="InterPro" id="IPR024064">
    <property type="entry name" value="FdhE-like_sf"/>
</dbReference>
<gene>
    <name evidence="4" type="ORF">SAMN04488503_1375</name>
</gene>
<dbReference type="InterPro" id="IPR056796">
    <property type="entry name" value="FdhE_C"/>
</dbReference>
<dbReference type="Pfam" id="PF24859">
    <property type="entry name" value="FdhE_central"/>
    <property type="match status" value="1"/>
</dbReference>
<evidence type="ECO:0000259" key="3">
    <source>
        <dbReference type="Pfam" id="PF24860"/>
    </source>
</evidence>
<evidence type="ECO:0000313" key="4">
    <source>
        <dbReference type="EMBL" id="SNR80259.1"/>
    </source>
</evidence>